<protein>
    <submittedName>
        <fullName evidence="3">DUF4396 domain-containing protein</fullName>
    </submittedName>
</protein>
<feature type="transmembrane region" description="Helical" evidence="1">
    <location>
        <begin position="116"/>
        <end position="133"/>
    </location>
</feature>
<feature type="transmembrane region" description="Helical" evidence="1">
    <location>
        <begin position="139"/>
        <end position="161"/>
    </location>
</feature>
<name>A0ABW2BR08_9HYPH</name>
<evidence type="ECO:0000259" key="2">
    <source>
        <dbReference type="Pfam" id="PF14342"/>
    </source>
</evidence>
<evidence type="ECO:0000313" key="4">
    <source>
        <dbReference type="Proteomes" id="UP001596292"/>
    </source>
</evidence>
<evidence type="ECO:0000313" key="3">
    <source>
        <dbReference type="EMBL" id="MFC6792134.1"/>
    </source>
</evidence>
<proteinExistence type="predicted"/>
<keyword evidence="1" id="KW-1133">Transmembrane helix</keyword>
<dbReference type="EMBL" id="JBHSWN010000001">
    <property type="protein sequence ID" value="MFC6792134.1"/>
    <property type="molecule type" value="Genomic_DNA"/>
</dbReference>
<feature type="transmembrane region" description="Helical" evidence="1">
    <location>
        <begin position="218"/>
        <end position="241"/>
    </location>
</feature>
<dbReference type="Proteomes" id="UP001596292">
    <property type="component" value="Unassembled WGS sequence"/>
</dbReference>
<evidence type="ECO:0000256" key="1">
    <source>
        <dbReference type="SAM" id="Phobius"/>
    </source>
</evidence>
<reference evidence="4" key="1">
    <citation type="journal article" date="2019" name="Int. J. Syst. Evol. Microbiol.">
        <title>The Global Catalogue of Microorganisms (GCM) 10K type strain sequencing project: providing services to taxonomists for standard genome sequencing and annotation.</title>
        <authorList>
            <consortium name="The Broad Institute Genomics Platform"/>
            <consortium name="The Broad Institute Genome Sequencing Center for Infectious Disease"/>
            <person name="Wu L."/>
            <person name="Ma J."/>
        </authorList>
    </citation>
    <scope>NUCLEOTIDE SEQUENCE [LARGE SCALE GENOMIC DNA]</scope>
    <source>
        <strain evidence="4">CCUG 48316</strain>
    </source>
</reference>
<comment type="caution">
    <text evidence="3">The sequence shown here is derived from an EMBL/GenBank/DDBJ whole genome shotgun (WGS) entry which is preliminary data.</text>
</comment>
<feature type="transmembrane region" description="Helical" evidence="1">
    <location>
        <begin position="182"/>
        <end position="206"/>
    </location>
</feature>
<dbReference type="RefSeq" id="WP_378973714.1">
    <property type="nucleotide sequence ID" value="NZ_JBHSWN010000001.1"/>
</dbReference>
<feature type="domain" description="DUF4396" evidence="2">
    <location>
        <begin position="95"/>
        <end position="246"/>
    </location>
</feature>
<dbReference type="Pfam" id="PF14342">
    <property type="entry name" value="DUF4396"/>
    <property type="match status" value="1"/>
</dbReference>
<gene>
    <name evidence="3" type="ORF">ACFQE0_22675</name>
</gene>
<keyword evidence="1" id="KW-0812">Transmembrane</keyword>
<accession>A0ABW2BR08</accession>
<feature type="transmembrane region" description="Helical" evidence="1">
    <location>
        <begin position="45"/>
        <end position="63"/>
    </location>
</feature>
<keyword evidence="1" id="KW-0472">Membrane</keyword>
<sequence length="249" mass="27229">MSAAFAAPGWLHALAIASLLLGAACSLLLSVQVIRHPQHMAMMNVVWPVCALFGTLAVVWAYFRYGRLATMEAHHHAMERDEKPPNMTDTPFPMMVGKGALHCGAGCMLGDVAAEWLAFLVPAVAVWFGWHSIFEERMYAVWVLDFLFAFGLGIVFQYLAIVPMRGLSPGAGIVAALKADTLSLISWQVGMYGFMALAQFAVLPSLGAPRATVDTVEFWFVMQVAMVAGFVTAYPVNWWLVSAGIKERM</sequence>
<dbReference type="InterPro" id="IPR025509">
    <property type="entry name" value="DUF4396"/>
</dbReference>
<keyword evidence="4" id="KW-1185">Reference proteome</keyword>
<organism evidence="3 4">
    <name type="scientific">Methylobacterium komagatae</name>
    <dbReference type="NCBI Taxonomy" id="374425"/>
    <lineage>
        <taxon>Bacteria</taxon>
        <taxon>Pseudomonadati</taxon>
        <taxon>Pseudomonadota</taxon>
        <taxon>Alphaproteobacteria</taxon>
        <taxon>Hyphomicrobiales</taxon>
        <taxon>Methylobacteriaceae</taxon>
        <taxon>Methylobacterium</taxon>
    </lineage>
</organism>